<protein>
    <submittedName>
        <fullName evidence="5">Putative ATPase</fullName>
    </submittedName>
</protein>
<organism evidence="5 6">
    <name type="scientific">Kribbella jejuensis</name>
    <dbReference type="NCBI Taxonomy" id="236068"/>
    <lineage>
        <taxon>Bacteria</taxon>
        <taxon>Bacillati</taxon>
        <taxon>Actinomycetota</taxon>
        <taxon>Actinomycetes</taxon>
        <taxon>Propionibacteriales</taxon>
        <taxon>Kribbellaceae</taxon>
        <taxon>Kribbella</taxon>
    </lineage>
</organism>
<evidence type="ECO:0000256" key="2">
    <source>
        <dbReference type="ARBA" id="ARBA00023125"/>
    </source>
</evidence>
<dbReference type="InterPro" id="IPR011990">
    <property type="entry name" value="TPR-like_helical_dom_sf"/>
</dbReference>
<evidence type="ECO:0000256" key="3">
    <source>
        <dbReference type="PROSITE-ProRule" id="PRU01091"/>
    </source>
</evidence>
<dbReference type="PRINTS" id="PR00364">
    <property type="entry name" value="DISEASERSIST"/>
</dbReference>
<dbReference type="SUPFAM" id="SSF52540">
    <property type="entry name" value="P-loop containing nucleoside triphosphate hydrolases"/>
    <property type="match status" value="1"/>
</dbReference>
<dbReference type="OrthoDB" id="3755432at2"/>
<feature type="domain" description="OmpR/PhoB-type" evidence="4">
    <location>
        <begin position="1"/>
        <end position="96"/>
    </location>
</feature>
<dbReference type="GO" id="GO:0003677">
    <property type="term" value="F:DNA binding"/>
    <property type="evidence" value="ECO:0007669"/>
    <property type="project" value="UniProtKB-UniRule"/>
</dbReference>
<dbReference type="GO" id="GO:0000160">
    <property type="term" value="P:phosphorelay signal transduction system"/>
    <property type="evidence" value="ECO:0007669"/>
    <property type="project" value="InterPro"/>
</dbReference>
<keyword evidence="6" id="KW-1185">Reference proteome</keyword>
<gene>
    <name evidence="5" type="ORF">FB475_3224</name>
</gene>
<dbReference type="InterPro" id="IPR016032">
    <property type="entry name" value="Sig_transdc_resp-reg_C-effctor"/>
</dbReference>
<dbReference type="PANTHER" id="PTHR47691">
    <property type="entry name" value="REGULATOR-RELATED"/>
    <property type="match status" value="1"/>
</dbReference>
<dbReference type="SUPFAM" id="SSF46894">
    <property type="entry name" value="C-terminal effector domain of the bipartite response regulators"/>
    <property type="match status" value="1"/>
</dbReference>
<accession>A0A542EUN1</accession>
<dbReference type="CDD" id="cd15831">
    <property type="entry name" value="BTAD"/>
    <property type="match status" value="1"/>
</dbReference>
<dbReference type="Pfam" id="PF13401">
    <property type="entry name" value="AAA_22"/>
    <property type="match status" value="1"/>
</dbReference>
<dbReference type="SUPFAM" id="SSF48452">
    <property type="entry name" value="TPR-like"/>
    <property type="match status" value="3"/>
</dbReference>
<evidence type="ECO:0000313" key="6">
    <source>
        <dbReference type="Proteomes" id="UP000316298"/>
    </source>
</evidence>
<dbReference type="InterPro" id="IPR005158">
    <property type="entry name" value="BTAD"/>
</dbReference>
<name>A0A542EUN1_9ACTN</name>
<keyword evidence="2 3" id="KW-0238">DNA-binding</keyword>
<dbReference type="InterPro" id="IPR027417">
    <property type="entry name" value="P-loop_NTPase"/>
</dbReference>
<dbReference type="InterPro" id="IPR049945">
    <property type="entry name" value="AAA_22"/>
</dbReference>
<dbReference type="Pfam" id="PF00486">
    <property type="entry name" value="Trans_reg_C"/>
    <property type="match status" value="1"/>
</dbReference>
<dbReference type="PANTHER" id="PTHR47691:SF3">
    <property type="entry name" value="HTH-TYPE TRANSCRIPTIONAL REGULATOR RV0890C-RELATED"/>
    <property type="match status" value="1"/>
</dbReference>
<dbReference type="Gene3D" id="1.25.40.10">
    <property type="entry name" value="Tetratricopeptide repeat domain"/>
    <property type="match status" value="3"/>
</dbReference>
<evidence type="ECO:0000259" key="4">
    <source>
        <dbReference type="PROSITE" id="PS51755"/>
    </source>
</evidence>
<dbReference type="Proteomes" id="UP000316298">
    <property type="component" value="Unassembled WGS sequence"/>
</dbReference>
<dbReference type="PROSITE" id="PS51755">
    <property type="entry name" value="OMPR_PHOB"/>
    <property type="match status" value="1"/>
</dbReference>
<sequence length="945" mass="103386">MYFGVLGPLLVRTDTGVPVAVPDTKVRLLLLDLLANLGTPVSADRLIEDLWGSRPPRNATGTLQARVSQLRSALDRAEPGSRALVQHGPAGYLLATEVVDSNLFERYMRAGRLRQALELWRGQPYADVLDHEFARAPREHLEGLYLTALEHTDDVLQRTTALLPQRPLDERLHAVHLKALYRAGRQHEALRAYADLRAALSEELGADAGPELAALHRAILRHDPSLQRSPTLPAPLNPLVGRADTLAVVQQQLATNRLVTLVGPGGVGKTRLALEVGRGIGTVLPELGQGGVRLVELAALRDGDVLEALATALDLRDESGDLLPRLLDSLRHRELLLILDNCEHLGPADLVQRLLVSAPGLKVLATSREALGVPGEQVVEVPPLTPAAAAELFQARAGITEDVTAICERLDGIPLALELAATRVRSLGVQGLAERLDDRFRLLSGGKAGPERQRTLRATIDWSWDLLAADERRMLRSLAVHAGTFSLEAAAQVSELPEQVLLALVDKSLVVATAGRYRLLESIAAYSLEKLDPAEEATLRQRHASYYLGLAQQAELHGERQREWLHRLDQEVANFRLLPPSLELANALAWYWYLRGRYGEARRTLAAALDLPGQPPALRAQAAVWLAGMTATDAQGTDVAAVGDSALAAVGDDPHALWFLTMTRWAYGDPGVLSERIDRAIAHFTERDDRWGLAAALSTRAQLNIVHADLDAMQRDSRRSLELFEELDDDWGRLQATYALIVAAEISGDYPTATAYLEDAVRHAEDLGLWTEVSFRTAGLGRIAMLTGDYARADELHEQARRLAVEQSNKSAEEYAEVGLGLSARRQGRLDDAERHFSMWLPWLEQVGGTPGIGFINNQLGYIAEQRGDFAAARRLHERGLELGRRTGDKRAIALALEGLAGATEDPGRALSLLAEASALRQQVGVPLPPAERFDVERVISRARR</sequence>
<evidence type="ECO:0000256" key="1">
    <source>
        <dbReference type="ARBA" id="ARBA00005820"/>
    </source>
</evidence>
<evidence type="ECO:0000313" key="5">
    <source>
        <dbReference type="EMBL" id="TQJ19067.1"/>
    </source>
</evidence>
<comment type="caution">
    <text evidence="5">The sequence shown here is derived from an EMBL/GenBank/DDBJ whole genome shotgun (WGS) entry which is preliminary data.</text>
</comment>
<dbReference type="EMBL" id="VFMM01000001">
    <property type="protein sequence ID" value="TQJ19067.1"/>
    <property type="molecule type" value="Genomic_DNA"/>
</dbReference>
<dbReference type="Gene3D" id="1.10.10.10">
    <property type="entry name" value="Winged helix-like DNA-binding domain superfamily/Winged helix DNA-binding domain"/>
    <property type="match status" value="1"/>
</dbReference>
<reference evidence="5 6" key="1">
    <citation type="submission" date="2019-06" db="EMBL/GenBank/DDBJ databases">
        <title>Sequencing the genomes of 1000 actinobacteria strains.</title>
        <authorList>
            <person name="Klenk H.-P."/>
        </authorList>
    </citation>
    <scope>NUCLEOTIDE SEQUENCE [LARGE SCALE GENOMIC DNA]</scope>
    <source>
        <strain evidence="5 6">DSM 17305</strain>
    </source>
</reference>
<dbReference type="SMART" id="SM00862">
    <property type="entry name" value="Trans_reg_C"/>
    <property type="match status" value="1"/>
</dbReference>
<dbReference type="GO" id="GO:0006355">
    <property type="term" value="P:regulation of DNA-templated transcription"/>
    <property type="evidence" value="ECO:0007669"/>
    <property type="project" value="InterPro"/>
</dbReference>
<proteinExistence type="inferred from homology"/>
<dbReference type="Gene3D" id="3.40.50.300">
    <property type="entry name" value="P-loop containing nucleotide triphosphate hydrolases"/>
    <property type="match status" value="1"/>
</dbReference>
<dbReference type="AlphaFoldDB" id="A0A542EUN1"/>
<dbReference type="RefSeq" id="WP_141856793.1">
    <property type="nucleotide sequence ID" value="NZ_BAAAKA010000002.1"/>
</dbReference>
<dbReference type="GO" id="GO:0016887">
    <property type="term" value="F:ATP hydrolysis activity"/>
    <property type="evidence" value="ECO:0007669"/>
    <property type="project" value="InterPro"/>
</dbReference>
<dbReference type="Pfam" id="PF03704">
    <property type="entry name" value="BTAD"/>
    <property type="match status" value="1"/>
</dbReference>
<feature type="DNA-binding region" description="OmpR/PhoB-type" evidence="3">
    <location>
        <begin position="1"/>
        <end position="96"/>
    </location>
</feature>
<dbReference type="SMART" id="SM01043">
    <property type="entry name" value="BTAD"/>
    <property type="match status" value="1"/>
</dbReference>
<comment type="similarity">
    <text evidence="1">Belongs to the AfsR/DnrI/RedD regulatory family.</text>
</comment>
<dbReference type="InterPro" id="IPR036388">
    <property type="entry name" value="WH-like_DNA-bd_sf"/>
</dbReference>
<dbReference type="InterPro" id="IPR001867">
    <property type="entry name" value="OmpR/PhoB-type_DNA-bd"/>
</dbReference>